<comment type="caution">
    <text evidence="1">The sequence shown here is derived from an EMBL/GenBank/DDBJ whole genome shotgun (WGS) entry which is preliminary data.</text>
</comment>
<protein>
    <submittedName>
        <fullName evidence="1">Uncharacterized protein</fullName>
    </submittedName>
</protein>
<evidence type="ECO:0000313" key="1">
    <source>
        <dbReference type="EMBL" id="CAG9334758.1"/>
    </source>
</evidence>
<accession>A0AAU9KGC6</accession>
<gene>
    <name evidence="1" type="ORF">BSTOLATCC_MIC62343</name>
</gene>
<proteinExistence type="predicted"/>
<keyword evidence="2" id="KW-1185">Reference proteome</keyword>
<evidence type="ECO:0000313" key="2">
    <source>
        <dbReference type="Proteomes" id="UP001162131"/>
    </source>
</evidence>
<name>A0AAU9KGC6_9CILI</name>
<dbReference type="Proteomes" id="UP001162131">
    <property type="component" value="Unassembled WGS sequence"/>
</dbReference>
<sequence>MELDLSFKITKQIAKQTTEVVFDLTQHCFDLLKHQDTTSSYPTLNRAKFHVERSTAKFTCTCHICEIQIKGKYHTPLSIENPPDTPVGDLKSFSWLLEKIGELSIDNLCKINIPDTVIFRKGKAAFLIQSSKDSSIKYTKTGEKLKNHEIMKSFTNIVRNRRKDESPTRPRDSQSLISTQEYGKEIAVVRHMAKDKDNDQSEISPKDEEGPIRVMLEIDFMNLMWERSGSNFWKTISYIQTVLKCGKGIGESFLYNFLVKNKEDSQIIEEIKYSIVDNEEDEERMINQCIDKYCQLICERIVYFIATNFHILICKMQVEFLKDDDGKIWIIYANNIFVREMTAINEEKTEPIQIDAFTDNTRNRLIEDLEAVAKGQKNKRTEKLSTQMAKQFDYIKEASGISKLYEPTKPDMLTNNAFAKLRPLTPYRLDELLDPKKMTQLIQKYSREDRITRRRSTLRVKLRETRIETSYSPPRASKRKVASQGWSYTPKVRLSISRDIMSTKSRLSSSITRTLSTTSHSFI</sequence>
<organism evidence="1 2">
    <name type="scientific">Blepharisma stoltei</name>
    <dbReference type="NCBI Taxonomy" id="1481888"/>
    <lineage>
        <taxon>Eukaryota</taxon>
        <taxon>Sar</taxon>
        <taxon>Alveolata</taxon>
        <taxon>Ciliophora</taxon>
        <taxon>Postciliodesmatophora</taxon>
        <taxon>Heterotrichea</taxon>
        <taxon>Heterotrichida</taxon>
        <taxon>Blepharismidae</taxon>
        <taxon>Blepharisma</taxon>
    </lineage>
</organism>
<reference evidence="1" key="1">
    <citation type="submission" date="2021-09" db="EMBL/GenBank/DDBJ databases">
        <authorList>
            <consortium name="AG Swart"/>
            <person name="Singh M."/>
            <person name="Singh A."/>
            <person name="Seah K."/>
            <person name="Emmerich C."/>
        </authorList>
    </citation>
    <scope>NUCLEOTIDE SEQUENCE</scope>
    <source>
        <strain evidence="1">ATCC30299</strain>
    </source>
</reference>
<dbReference type="EMBL" id="CAJZBQ010000060">
    <property type="protein sequence ID" value="CAG9334758.1"/>
    <property type="molecule type" value="Genomic_DNA"/>
</dbReference>
<dbReference type="AlphaFoldDB" id="A0AAU9KGC6"/>